<evidence type="ECO:0000256" key="9">
    <source>
        <dbReference type="PIRSR" id="PIRSR601765-1"/>
    </source>
</evidence>
<feature type="binding site" evidence="9">
    <location>
        <position position="46"/>
    </location>
    <ligand>
        <name>Zn(2+)</name>
        <dbReference type="ChEBI" id="CHEBI:29105"/>
    </ligand>
</feature>
<evidence type="ECO:0000256" key="2">
    <source>
        <dbReference type="ARBA" id="ARBA00012925"/>
    </source>
</evidence>
<keyword evidence="5 9" id="KW-0862">Zinc</keyword>
<comment type="similarity">
    <text evidence="1 10">Belongs to the beta-class carbonic anhydrase family.</text>
</comment>
<dbReference type="RefSeq" id="WP_154739278.1">
    <property type="nucleotide sequence ID" value="NZ_WMBQ01000001.1"/>
</dbReference>
<keyword evidence="4 9" id="KW-0479">Metal-binding</keyword>
<dbReference type="EC" id="4.2.1.1" evidence="2 10"/>
<organism evidence="11 12">
    <name type="scientific">Hyphomicrobium album</name>
    <dbReference type="NCBI Taxonomy" id="2665159"/>
    <lineage>
        <taxon>Bacteria</taxon>
        <taxon>Pseudomonadati</taxon>
        <taxon>Pseudomonadota</taxon>
        <taxon>Alphaproteobacteria</taxon>
        <taxon>Hyphomicrobiales</taxon>
        <taxon>Hyphomicrobiaceae</taxon>
        <taxon>Hyphomicrobium</taxon>
    </lineage>
</organism>
<proteinExistence type="inferred from homology"/>
<dbReference type="GO" id="GO:0015976">
    <property type="term" value="P:carbon utilization"/>
    <property type="evidence" value="ECO:0007669"/>
    <property type="project" value="InterPro"/>
</dbReference>
<evidence type="ECO:0000256" key="3">
    <source>
        <dbReference type="ARBA" id="ARBA00014628"/>
    </source>
</evidence>
<dbReference type="InterPro" id="IPR001765">
    <property type="entry name" value="Carbonic_anhydrase"/>
</dbReference>
<gene>
    <name evidence="11" type="ORF">GIW81_11290</name>
</gene>
<dbReference type="PROSITE" id="PS00704">
    <property type="entry name" value="PROK_CO2_ANHYDRASE_1"/>
    <property type="match status" value="1"/>
</dbReference>
<keyword evidence="6 10" id="KW-0456">Lyase</keyword>
<evidence type="ECO:0000256" key="5">
    <source>
        <dbReference type="ARBA" id="ARBA00022833"/>
    </source>
</evidence>
<evidence type="ECO:0000256" key="8">
    <source>
        <dbReference type="ARBA" id="ARBA00048348"/>
    </source>
</evidence>
<dbReference type="InterPro" id="IPR045066">
    <property type="entry name" value="Beta_CA_cladeB"/>
</dbReference>
<dbReference type="FunFam" id="3.40.1050.10:FF:000003">
    <property type="entry name" value="Carbonic anhydrase"/>
    <property type="match status" value="1"/>
</dbReference>
<evidence type="ECO:0000256" key="7">
    <source>
        <dbReference type="ARBA" id="ARBA00031969"/>
    </source>
</evidence>
<dbReference type="Pfam" id="PF00484">
    <property type="entry name" value="Pro_CA"/>
    <property type="match status" value="1"/>
</dbReference>
<feature type="binding site" evidence="9">
    <location>
        <position position="105"/>
    </location>
    <ligand>
        <name>Zn(2+)</name>
        <dbReference type="ChEBI" id="CHEBI:29105"/>
    </ligand>
</feature>
<feature type="binding site" evidence="9">
    <location>
        <position position="44"/>
    </location>
    <ligand>
        <name>Zn(2+)</name>
        <dbReference type="ChEBI" id="CHEBI:29105"/>
    </ligand>
</feature>
<dbReference type="CDD" id="cd00884">
    <property type="entry name" value="beta_CA_cladeB"/>
    <property type="match status" value="1"/>
</dbReference>
<evidence type="ECO:0000256" key="6">
    <source>
        <dbReference type="ARBA" id="ARBA00023239"/>
    </source>
</evidence>
<dbReference type="PANTHER" id="PTHR11002">
    <property type="entry name" value="CARBONIC ANHYDRASE"/>
    <property type="match status" value="1"/>
</dbReference>
<dbReference type="AlphaFoldDB" id="A0A6I3KIP2"/>
<accession>A0A6I3KIP2</accession>
<comment type="cofactor">
    <cofactor evidence="9">
        <name>Zn(2+)</name>
        <dbReference type="ChEBI" id="CHEBI:29105"/>
    </cofactor>
    <text evidence="9">Binds 1 zinc ion per subunit.</text>
</comment>
<dbReference type="Gene3D" id="3.40.1050.10">
    <property type="entry name" value="Carbonic anhydrase"/>
    <property type="match status" value="1"/>
</dbReference>
<dbReference type="Proteomes" id="UP000440694">
    <property type="component" value="Unassembled WGS sequence"/>
</dbReference>
<dbReference type="PROSITE" id="PS00705">
    <property type="entry name" value="PROK_CO2_ANHYDRASE_2"/>
    <property type="match status" value="1"/>
</dbReference>
<dbReference type="InterPro" id="IPR015892">
    <property type="entry name" value="Carbonic_anhydrase_CS"/>
</dbReference>
<evidence type="ECO:0000256" key="4">
    <source>
        <dbReference type="ARBA" id="ARBA00022723"/>
    </source>
</evidence>
<dbReference type="PANTHER" id="PTHR11002:SF76">
    <property type="entry name" value="CARBONIC ANHYDRASE"/>
    <property type="match status" value="1"/>
</dbReference>
<dbReference type="GO" id="GO:0004089">
    <property type="term" value="F:carbonate dehydratase activity"/>
    <property type="evidence" value="ECO:0007669"/>
    <property type="project" value="UniProtKB-UniRule"/>
</dbReference>
<dbReference type="SMART" id="SM00947">
    <property type="entry name" value="Pro_CA"/>
    <property type="match status" value="1"/>
</dbReference>
<comment type="catalytic activity">
    <reaction evidence="8 10">
        <text>hydrogencarbonate + H(+) = CO2 + H2O</text>
        <dbReference type="Rhea" id="RHEA:10748"/>
        <dbReference type="ChEBI" id="CHEBI:15377"/>
        <dbReference type="ChEBI" id="CHEBI:15378"/>
        <dbReference type="ChEBI" id="CHEBI:16526"/>
        <dbReference type="ChEBI" id="CHEBI:17544"/>
        <dbReference type="EC" id="4.2.1.1"/>
    </reaction>
</comment>
<feature type="binding site" evidence="9">
    <location>
        <position position="108"/>
    </location>
    <ligand>
        <name>Zn(2+)</name>
        <dbReference type="ChEBI" id="CHEBI:29105"/>
    </ligand>
</feature>
<sequence>MSSFPEKLADRYRRFHHRHFLPKAEEYEELATHGQSPDSMVISCSDSRVDPETIFSAMPGEMFVVRNVANLVPPYETGGKFHGVSSAIEFAVLNLRIKNLIIMGHSGCGGVKAALDQSAAIQTEAQFISRWMSMLDDARLKVLAAHQTSPHHEKLAALEQEGIKNSIKNLRTFPFVADAENRGKLSLHGAYFDISTGTLSVLNHSRGEFFPL</sequence>
<comment type="function">
    <text evidence="10">Reversible hydration of carbon dioxide.</text>
</comment>
<dbReference type="InterPro" id="IPR036874">
    <property type="entry name" value="Carbonic_anhydrase_sf"/>
</dbReference>
<dbReference type="SUPFAM" id="SSF53056">
    <property type="entry name" value="beta-carbonic anhydrase, cab"/>
    <property type="match status" value="1"/>
</dbReference>
<dbReference type="EMBL" id="WMBQ01000001">
    <property type="protein sequence ID" value="MTD94914.1"/>
    <property type="molecule type" value="Genomic_DNA"/>
</dbReference>
<reference evidence="11 12" key="1">
    <citation type="submission" date="2019-11" db="EMBL/GenBank/DDBJ databases">
        <title>Identification of a novel strain.</title>
        <authorList>
            <person name="Xu Q."/>
            <person name="Wang G."/>
        </authorList>
    </citation>
    <scope>NUCLEOTIDE SEQUENCE [LARGE SCALE GENOMIC DNA]</scope>
    <source>
        <strain evidence="12">xq</strain>
    </source>
</reference>
<dbReference type="GO" id="GO:0008270">
    <property type="term" value="F:zinc ion binding"/>
    <property type="evidence" value="ECO:0007669"/>
    <property type="project" value="UniProtKB-UniRule"/>
</dbReference>
<keyword evidence="12" id="KW-1185">Reference proteome</keyword>
<name>A0A6I3KIP2_9HYPH</name>
<evidence type="ECO:0000313" key="11">
    <source>
        <dbReference type="EMBL" id="MTD94914.1"/>
    </source>
</evidence>
<comment type="caution">
    <text evidence="11">The sequence shown here is derived from an EMBL/GenBank/DDBJ whole genome shotgun (WGS) entry which is preliminary data.</text>
</comment>
<evidence type="ECO:0000256" key="1">
    <source>
        <dbReference type="ARBA" id="ARBA00006217"/>
    </source>
</evidence>
<evidence type="ECO:0000313" key="12">
    <source>
        <dbReference type="Proteomes" id="UP000440694"/>
    </source>
</evidence>
<protein>
    <recommendedName>
        <fullName evidence="3 10">Carbonic anhydrase</fullName>
        <ecNumber evidence="2 10">4.2.1.1</ecNumber>
    </recommendedName>
    <alternativeName>
        <fullName evidence="7 10">Carbonate dehydratase</fullName>
    </alternativeName>
</protein>
<evidence type="ECO:0000256" key="10">
    <source>
        <dbReference type="RuleBase" id="RU003956"/>
    </source>
</evidence>